<evidence type="ECO:0000256" key="5">
    <source>
        <dbReference type="PROSITE-ProRule" id="PRU00335"/>
    </source>
</evidence>
<evidence type="ECO:0000256" key="4">
    <source>
        <dbReference type="ARBA" id="ARBA00023163"/>
    </source>
</evidence>
<dbReference type="EMBL" id="CP002339">
    <property type="protein sequence ID" value="AEF05749.1"/>
    <property type="molecule type" value="Genomic_DNA"/>
</dbReference>
<dbReference type="KEGG" id="alt:ambt_21290"/>
<evidence type="ECO:0000313" key="7">
    <source>
        <dbReference type="EMBL" id="AEF05749.1"/>
    </source>
</evidence>
<evidence type="ECO:0000256" key="3">
    <source>
        <dbReference type="ARBA" id="ARBA00023125"/>
    </source>
</evidence>
<dbReference type="InterPro" id="IPR009057">
    <property type="entry name" value="Homeodomain-like_sf"/>
</dbReference>
<dbReference type="InterPro" id="IPR001647">
    <property type="entry name" value="HTH_TetR"/>
</dbReference>
<dbReference type="PANTHER" id="PTHR43479:SF11">
    <property type="entry name" value="ACREF_ENVCD OPERON REPRESSOR-RELATED"/>
    <property type="match status" value="1"/>
</dbReference>
<dbReference type="Pfam" id="PF00440">
    <property type="entry name" value="TetR_N"/>
    <property type="match status" value="1"/>
</dbReference>
<dbReference type="PRINTS" id="PR00455">
    <property type="entry name" value="HTHTETR"/>
</dbReference>
<keyword evidence="3 5" id="KW-0238">DNA-binding</keyword>
<proteinExistence type="predicted"/>
<accession>F5ZFY1</accession>
<dbReference type="eggNOG" id="COG1309">
    <property type="taxonomic scope" value="Bacteria"/>
</dbReference>
<gene>
    <name evidence="7" type="ordered locus">ambt_21290</name>
</gene>
<feature type="DNA-binding region" description="H-T-H motif" evidence="5">
    <location>
        <begin position="33"/>
        <end position="52"/>
    </location>
</feature>
<evidence type="ECO:0000256" key="2">
    <source>
        <dbReference type="ARBA" id="ARBA00023015"/>
    </source>
</evidence>
<dbReference type="SUPFAM" id="SSF46689">
    <property type="entry name" value="Homeodomain-like"/>
    <property type="match status" value="1"/>
</dbReference>
<dbReference type="OrthoDB" id="5918833at2"/>
<dbReference type="SUPFAM" id="SSF48498">
    <property type="entry name" value="Tetracyclin repressor-like, C-terminal domain"/>
    <property type="match status" value="1"/>
</dbReference>
<dbReference type="Proteomes" id="UP000000683">
    <property type="component" value="Chromosome"/>
</dbReference>
<organism evidence="7 8">
    <name type="scientific">Alteromonas naphthalenivorans</name>
    <dbReference type="NCBI Taxonomy" id="715451"/>
    <lineage>
        <taxon>Bacteria</taxon>
        <taxon>Pseudomonadati</taxon>
        <taxon>Pseudomonadota</taxon>
        <taxon>Gammaproteobacteria</taxon>
        <taxon>Alteromonadales</taxon>
        <taxon>Alteromonadaceae</taxon>
        <taxon>Alteromonas/Salinimonas group</taxon>
        <taxon>Alteromonas</taxon>
    </lineage>
</organism>
<keyword evidence="8" id="KW-1185">Reference proteome</keyword>
<name>F5ZFY1_ALTNA</name>
<evidence type="ECO:0000313" key="8">
    <source>
        <dbReference type="Proteomes" id="UP000000683"/>
    </source>
</evidence>
<dbReference type="Gene3D" id="1.10.10.60">
    <property type="entry name" value="Homeodomain-like"/>
    <property type="match status" value="1"/>
</dbReference>
<dbReference type="Gene3D" id="1.10.357.10">
    <property type="entry name" value="Tetracycline Repressor, domain 2"/>
    <property type="match status" value="1"/>
</dbReference>
<keyword evidence="2" id="KW-0805">Transcription regulation</keyword>
<dbReference type="PANTHER" id="PTHR43479">
    <property type="entry name" value="ACREF/ENVCD OPERON REPRESSOR-RELATED"/>
    <property type="match status" value="1"/>
</dbReference>
<dbReference type="HOGENOM" id="CLU_069356_15_12_6"/>
<evidence type="ECO:0000259" key="6">
    <source>
        <dbReference type="PROSITE" id="PS50977"/>
    </source>
</evidence>
<sequence>MRTINHERRAKKKAMIVDAASHCFRNRGFHQTGISDITEAANLSAGAIYGYFASKDEIIEAVAQQSVLEVYEFVRILSESKNSIALLIEAARSEVSSFPDALEVELYSEAMRNPSIMKIFQAADTAFRSKIEEICIAYGHSASHSNTIANYISLVFDGLKLRNALNPQTNKKQVIKVFEEMLKSMI</sequence>
<dbReference type="InterPro" id="IPR036271">
    <property type="entry name" value="Tet_transcr_reg_TetR-rel_C_sf"/>
</dbReference>
<reference evidence="7 8" key="1">
    <citation type="journal article" date="2011" name="J. Bacteriol.">
        <title>Complete genome sequence of the polycyclic aromatic hydrocarbon-degrading bacterium Alteromonas sp. strain SN2.</title>
        <authorList>
            <person name="Jin H.M."/>
            <person name="Jeong H."/>
            <person name="Moon E.J."/>
            <person name="Math R.K."/>
            <person name="Lee K."/>
            <person name="Kim H.J."/>
            <person name="Jeon C.O."/>
            <person name="Oh T.K."/>
            <person name="Kim J.F."/>
        </authorList>
    </citation>
    <scope>NUCLEOTIDE SEQUENCE [LARGE SCALE GENOMIC DNA]</scope>
    <source>
        <strain evidence="8">JCM 17741 / KACC 18427 / KCTC 11700BP / SN2</strain>
    </source>
</reference>
<dbReference type="GO" id="GO:0003677">
    <property type="term" value="F:DNA binding"/>
    <property type="evidence" value="ECO:0007669"/>
    <property type="project" value="UniProtKB-UniRule"/>
</dbReference>
<evidence type="ECO:0000256" key="1">
    <source>
        <dbReference type="ARBA" id="ARBA00022491"/>
    </source>
</evidence>
<dbReference type="InterPro" id="IPR050624">
    <property type="entry name" value="HTH-type_Tx_Regulator"/>
</dbReference>
<dbReference type="AlphaFoldDB" id="F5ZFY1"/>
<dbReference type="RefSeq" id="WP_013786648.1">
    <property type="nucleotide sequence ID" value="NC_015554.1"/>
</dbReference>
<dbReference type="InterPro" id="IPR039538">
    <property type="entry name" value="BetI_C"/>
</dbReference>
<keyword evidence="1" id="KW-0678">Repressor</keyword>
<protein>
    <submittedName>
        <fullName evidence="7">TetR family transcriptional regulator</fullName>
    </submittedName>
</protein>
<feature type="domain" description="HTH tetR-type" evidence="6">
    <location>
        <begin position="10"/>
        <end position="70"/>
    </location>
</feature>
<dbReference type="PROSITE" id="PS50977">
    <property type="entry name" value="HTH_TETR_2"/>
    <property type="match status" value="1"/>
</dbReference>
<keyword evidence="4" id="KW-0804">Transcription</keyword>
<dbReference type="Pfam" id="PF13977">
    <property type="entry name" value="TetR_C_6"/>
    <property type="match status" value="1"/>
</dbReference>